<proteinExistence type="predicted"/>
<organism evidence="2 3">
    <name type="scientific">Thermaurantimonas aggregans</name>
    <dbReference type="NCBI Taxonomy" id="2173829"/>
    <lineage>
        <taxon>Bacteria</taxon>
        <taxon>Pseudomonadati</taxon>
        <taxon>Bacteroidota</taxon>
        <taxon>Flavobacteriia</taxon>
        <taxon>Flavobacteriales</taxon>
        <taxon>Schleiferiaceae</taxon>
        <taxon>Thermaurantimonas</taxon>
    </lineage>
</organism>
<keyword evidence="1" id="KW-0472">Membrane</keyword>
<dbReference type="OrthoDB" id="965798at2"/>
<evidence type="ECO:0008006" key="4">
    <source>
        <dbReference type="Google" id="ProtNLM"/>
    </source>
</evidence>
<sequence length="63" mass="7141">MLKFVKHHLATIDNVDIYPIISLILFGSVFIAILIKTFLADKNTMKQLSQMPLNDDPNSNPQN</sequence>
<protein>
    <recommendedName>
        <fullName evidence="4">CcoQ/FixQ family Cbb3-type cytochrome c oxidase assembly chaperone</fullName>
    </recommendedName>
</protein>
<reference evidence="2 3" key="1">
    <citation type="submission" date="2018-11" db="EMBL/GenBank/DDBJ databases">
        <title>Schleiferia aggregans sp. nov., a moderately thermophilic heterotrophic bacterium isolated from microbial mats at a terrestrial hot spring.</title>
        <authorList>
            <person name="Iino T."/>
            <person name="Ohkuma M."/>
            <person name="Haruta S."/>
        </authorList>
    </citation>
    <scope>NUCLEOTIDE SEQUENCE [LARGE SCALE GENOMIC DNA]</scope>
    <source>
        <strain evidence="2 3">LA</strain>
    </source>
</reference>
<name>A0A401XL90_9FLAO</name>
<keyword evidence="3" id="KW-1185">Reference proteome</keyword>
<dbReference type="AlphaFoldDB" id="A0A401XL90"/>
<accession>A0A401XL90</accession>
<dbReference type="EMBL" id="BHZE01000011">
    <property type="protein sequence ID" value="GCD77805.1"/>
    <property type="molecule type" value="Genomic_DNA"/>
</dbReference>
<keyword evidence="1" id="KW-1133">Transmembrane helix</keyword>
<evidence type="ECO:0000256" key="1">
    <source>
        <dbReference type="SAM" id="Phobius"/>
    </source>
</evidence>
<comment type="caution">
    <text evidence="2">The sequence shown here is derived from an EMBL/GenBank/DDBJ whole genome shotgun (WGS) entry which is preliminary data.</text>
</comment>
<gene>
    <name evidence="2" type="ORF">JCM31826_12870</name>
</gene>
<dbReference type="Proteomes" id="UP000286715">
    <property type="component" value="Unassembled WGS sequence"/>
</dbReference>
<evidence type="ECO:0000313" key="2">
    <source>
        <dbReference type="EMBL" id="GCD77805.1"/>
    </source>
</evidence>
<dbReference type="RefSeq" id="WP_124397872.1">
    <property type="nucleotide sequence ID" value="NZ_BHZE01000011.1"/>
</dbReference>
<feature type="transmembrane region" description="Helical" evidence="1">
    <location>
        <begin position="20"/>
        <end position="39"/>
    </location>
</feature>
<evidence type="ECO:0000313" key="3">
    <source>
        <dbReference type="Proteomes" id="UP000286715"/>
    </source>
</evidence>
<keyword evidence="1" id="KW-0812">Transmembrane</keyword>